<dbReference type="Proteomes" id="UP001157167">
    <property type="component" value="Unassembled WGS sequence"/>
</dbReference>
<reference evidence="2" key="1">
    <citation type="journal article" date="2019" name="Int. J. Syst. Evol. Microbiol.">
        <title>The Global Catalogue of Microorganisms (GCM) 10K type strain sequencing project: providing services to taxonomists for standard genome sequencing and annotation.</title>
        <authorList>
            <consortium name="The Broad Institute Genomics Platform"/>
            <consortium name="The Broad Institute Genome Sequencing Center for Infectious Disease"/>
            <person name="Wu L."/>
            <person name="Ma J."/>
        </authorList>
    </citation>
    <scope>NUCLEOTIDE SEQUENCE [LARGE SCALE GENOMIC DNA]</scope>
    <source>
        <strain evidence="2">NBRC 102407</strain>
    </source>
</reference>
<comment type="caution">
    <text evidence="1">The sequence shown here is derived from an EMBL/GenBank/DDBJ whole genome shotgun (WGS) entry which is preliminary data.</text>
</comment>
<evidence type="ECO:0000313" key="1">
    <source>
        <dbReference type="EMBL" id="GLT24811.1"/>
    </source>
</evidence>
<gene>
    <name evidence="1" type="ORF">GCM10007933_43190</name>
</gene>
<name>A0ABQ6FL00_9RHOO</name>
<protein>
    <submittedName>
        <fullName evidence="1">Uncharacterized protein</fullName>
    </submittedName>
</protein>
<organism evidence="1 2">
    <name type="scientific">Zoogloea oryzae</name>
    <dbReference type="NCBI Taxonomy" id="310767"/>
    <lineage>
        <taxon>Bacteria</taxon>
        <taxon>Pseudomonadati</taxon>
        <taxon>Pseudomonadota</taxon>
        <taxon>Betaproteobacteria</taxon>
        <taxon>Rhodocyclales</taxon>
        <taxon>Zoogloeaceae</taxon>
        <taxon>Zoogloea</taxon>
    </lineage>
</organism>
<dbReference type="EMBL" id="BSPX01000226">
    <property type="protein sequence ID" value="GLT24811.1"/>
    <property type="molecule type" value="Genomic_DNA"/>
</dbReference>
<evidence type="ECO:0000313" key="2">
    <source>
        <dbReference type="Proteomes" id="UP001157167"/>
    </source>
</evidence>
<proteinExistence type="predicted"/>
<accession>A0ABQ6FL00</accession>
<keyword evidence="2" id="KW-1185">Reference proteome</keyword>
<sequence>MAPESMTHLEDEEMRHVFGLPDSAMAVTEDFEVLSDPWYSKNLSYSSAGTRTELSEEDAT</sequence>